<evidence type="ECO:0000256" key="6">
    <source>
        <dbReference type="RuleBase" id="RU000461"/>
    </source>
</evidence>
<dbReference type="PANTHER" id="PTHR24305">
    <property type="entry name" value="CYTOCHROME P450"/>
    <property type="match status" value="1"/>
</dbReference>
<accession>A0A0C3C1L5</accession>
<dbReference type="InterPro" id="IPR036396">
    <property type="entry name" value="Cyt_P450_sf"/>
</dbReference>
<evidence type="ECO:0000256" key="3">
    <source>
        <dbReference type="ARBA" id="ARBA00022723"/>
    </source>
</evidence>
<dbReference type="Proteomes" id="UP000054321">
    <property type="component" value="Unassembled WGS sequence"/>
</dbReference>
<dbReference type="SUPFAM" id="SSF48264">
    <property type="entry name" value="Cytochrome P450"/>
    <property type="match status" value="1"/>
</dbReference>
<comment type="cofactor">
    <cofactor evidence="1 5">
        <name>heme</name>
        <dbReference type="ChEBI" id="CHEBI:30413"/>
    </cofactor>
</comment>
<keyword evidence="6" id="KW-0560">Oxidoreductase</keyword>
<dbReference type="Gene3D" id="1.10.630.10">
    <property type="entry name" value="Cytochrome P450"/>
    <property type="match status" value="1"/>
</dbReference>
<keyword evidence="6" id="KW-0503">Monooxygenase</keyword>
<dbReference type="GO" id="GO:0016705">
    <property type="term" value="F:oxidoreductase activity, acting on paired donors, with incorporation or reduction of molecular oxygen"/>
    <property type="evidence" value="ECO:0007669"/>
    <property type="project" value="InterPro"/>
</dbReference>
<evidence type="ECO:0000256" key="5">
    <source>
        <dbReference type="PIRSR" id="PIRSR602403-1"/>
    </source>
</evidence>
<dbReference type="HOGENOM" id="CLU_1938764_0_0_1"/>
<sequence length="130" mass="15216">MSRYAMCSLQPTLVSLRQNYTAVLQLTTLQITIGVNSWVIHRDSDIFAPDPTTFRPERWIETSPERLELMEKAYIPFGLGTRTCVGKNILMLEMTKLIPELVRRYRFEVLSREMQSTNWFAKQKDVMVKV</sequence>
<dbReference type="InterPro" id="IPR017972">
    <property type="entry name" value="Cyt_P450_CS"/>
</dbReference>
<organism evidence="7 8">
    <name type="scientific">Oidiodendron maius (strain Zn)</name>
    <dbReference type="NCBI Taxonomy" id="913774"/>
    <lineage>
        <taxon>Eukaryota</taxon>
        <taxon>Fungi</taxon>
        <taxon>Dikarya</taxon>
        <taxon>Ascomycota</taxon>
        <taxon>Pezizomycotina</taxon>
        <taxon>Leotiomycetes</taxon>
        <taxon>Leotiomycetes incertae sedis</taxon>
        <taxon>Myxotrichaceae</taxon>
        <taxon>Oidiodendron</taxon>
    </lineage>
</organism>
<feature type="binding site" description="axial binding residue" evidence="5">
    <location>
        <position position="84"/>
    </location>
    <ligand>
        <name>heme</name>
        <dbReference type="ChEBI" id="CHEBI:30413"/>
    </ligand>
    <ligandPart>
        <name>Fe</name>
        <dbReference type="ChEBI" id="CHEBI:18248"/>
    </ligandPart>
</feature>
<evidence type="ECO:0008006" key="9">
    <source>
        <dbReference type="Google" id="ProtNLM"/>
    </source>
</evidence>
<dbReference type="PRINTS" id="PR00465">
    <property type="entry name" value="EP450IV"/>
</dbReference>
<dbReference type="InterPro" id="IPR050121">
    <property type="entry name" value="Cytochrome_P450_monoxygenase"/>
</dbReference>
<dbReference type="GO" id="GO:0004497">
    <property type="term" value="F:monooxygenase activity"/>
    <property type="evidence" value="ECO:0007669"/>
    <property type="project" value="UniProtKB-KW"/>
</dbReference>
<dbReference type="GO" id="GO:0005506">
    <property type="term" value="F:iron ion binding"/>
    <property type="evidence" value="ECO:0007669"/>
    <property type="project" value="InterPro"/>
</dbReference>
<gene>
    <name evidence="7" type="ORF">OIDMADRAFT_36363</name>
</gene>
<dbReference type="Pfam" id="PF00067">
    <property type="entry name" value="p450"/>
    <property type="match status" value="1"/>
</dbReference>
<dbReference type="GO" id="GO:0020037">
    <property type="term" value="F:heme binding"/>
    <property type="evidence" value="ECO:0007669"/>
    <property type="project" value="InterPro"/>
</dbReference>
<dbReference type="PANTHER" id="PTHR24305:SF190">
    <property type="entry name" value="P450, PUTATIVE (EUROFUNG)-RELATED"/>
    <property type="match status" value="1"/>
</dbReference>
<protein>
    <recommendedName>
        <fullName evidence="9">Cytochrome P450</fullName>
    </recommendedName>
</protein>
<evidence type="ECO:0000313" key="7">
    <source>
        <dbReference type="EMBL" id="KIM92738.1"/>
    </source>
</evidence>
<evidence type="ECO:0000256" key="2">
    <source>
        <dbReference type="ARBA" id="ARBA00010617"/>
    </source>
</evidence>
<dbReference type="InParanoid" id="A0A0C3C1L5"/>
<evidence type="ECO:0000256" key="4">
    <source>
        <dbReference type="ARBA" id="ARBA00023004"/>
    </source>
</evidence>
<dbReference type="OrthoDB" id="3934656at2759"/>
<name>A0A0C3C1L5_OIDMZ</name>
<evidence type="ECO:0000256" key="1">
    <source>
        <dbReference type="ARBA" id="ARBA00001971"/>
    </source>
</evidence>
<reference evidence="7 8" key="1">
    <citation type="submission" date="2014-04" db="EMBL/GenBank/DDBJ databases">
        <authorList>
            <consortium name="DOE Joint Genome Institute"/>
            <person name="Kuo A."/>
            <person name="Martino E."/>
            <person name="Perotto S."/>
            <person name="Kohler A."/>
            <person name="Nagy L.G."/>
            <person name="Floudas D."/>
            <person name="Copeland A."/>
            <person name="Barry K.W."/>
            <person name="Cichocki N."/>
            <person name="Veneault-Fourrey C."/>
            <person name="LaButti K."/>
            <person name="Lindquist E.A."/>
            <person name="Lipzen A."/>
            <person name="Lundell T."/>
            <person name="Morin E."/>
            <person name="Murat C."/>
            <person name="Sun H."/>
            <person name="Tunlid A."/>
            <person name="Henrissat B."/>
            <person name="Grigoriev I.V."/>
            <person name="Hibbett D.S."/>
            <person name="Martin F."/>
            <person name="Nordberg H.P."/>
            <person name="Cantor M.N."/>
            <person name="Hua S.X."/>
        </authorList>
    </citation>
    <scope>NUCLEOTIDE SEQUENCE [LARGE SCALE GENOMIC DNA]</scope>
    <source>
        <strain evidence="7 8">Zn</strain>
    </source>
</reference>
<dbReference type="InterPro" id="IPR001128">
    <property type="entry name" value="Cyt_P450"/>
</dbReference>
<reference evidence="8" key="2">
    <citation type="submission" date="2015-01" db="EMBL/GenBank/DDBJ databases">
        <title>Evolutionary Origins and Diversification of the Mycorrhizal Mutualists.</title>
        <authorList>
            <consortium name="DOE Joint Genome Institute"/>
            <consortium name="Mycorrhizal Genomics Consortium"/>
            <person name="Kohler A."/>
            <person name="Kuo A."/>
            <person name="Nagy L.G."/>
            <person name="Floudas D."/>
            <person name="Copeland A."/>
            <person name="Barry K.W."/>
            <person name="Cichocki N."/>
            <person name="Veneault-Fourrey C."/>
            <person name="LaButti K."/>
            <person name="Lindquist E.A."/>
            <person name="Lipzen A."/>
            <person name="Lundell T."/>
            <person name="Morin E."/>
            <person name="Murat C."/>
            <person name="Riley R."/>
            <person name="Ohm R."/>
            <person name="Sun H."/>
            <person name="Tunlid A."/>
            <person name="Henrissat B."/>
            <person name="Grigoriev I.V."/>
            <person name="Hibbett D.S."/>
            <person name="Martin F."/>
        </authorList>
    </citation>
    <scope>NUCLEOTIDE SEQUENCE [LARGE SCALE GENOMIC DNA]</scope>
    <source>
        <strain evidence="8">Zn</strain>
    </source>
</reference>
<keyword evidence="8" id="KW-1185">Reference proteome</keyword>
<keyword evidence="3 5" id="KW-0479">Metal-binding</keyword>
<keyword evidence="4 5" id="KW-0408">Iron</keyword>
<comment type="similarity">
    <text evidence="2 6">Belongs to the cytochrome P450 family.</text>
</comment>
<dbReference type="AlphaFoldDB" id="A0A0C3C1L5"/>
<evidence type="ECO:0000313" key="8">
    <source>
        <dbReference type="Proteomes" id="UP000054321"/>
    </source>
</evidence>
<dbReference type="PROSITE" id="PS00086">
    <property type="entry name" value="CYTOCHROME_P450"/>
    <property type="match status" value="1"/>
</dbReference>
<dbReference type="InterPro" id="IPR002403">
    <property type="entry name" value="Cyt_P450_E_grp-IV"/>
</dbReference>
<dbReference type="EMBL" id="KN832907">
    <property type="protein sequence ID" value="KIM92738.1"/>
    <property type="molecule type" value="Genomic_DNA"/>
</dbReference>
<dbReference type="STRING" id="913774.A0A0C3C1L5"/>
<proteinExistence type="inferred from homology"/>
<keyword evidence="5 6" id="KW-0349">Heme</keyword>